<dbReference type="SMART" id="SM00863">
    <property type="entry name" value="tRNA_SAD"/>
    <property type="match status" value="1"/>
</dbReference>
<evidence type="ECO:0000256" key="10">
    <source>
        <dbReference type="ARBA" id="ARBA00023146"/>
    </source>
</evidence>
<feature type="binding site" evidence="11">
    <location>
        <position position="785"/>
    </location>
    <ligand>
        <name>Zn(2+)</name>
        <dbReference type="ChEBI" id="CHEBI:29105"/>
    </ligand>
</feature>
<feature type="binding site" evidence="11">
    <location>
        <position position="682"/>
    </location>
    <ligand>
        <name>Zn(2+)</name>
        <dbReference type="ChEBI" id="CHEBI:29105"/>
    </ligand>
</feature>
<dbReference type="InterPro" id="IPR018165">
    <property type="entry name" value="Ala-tRNA-synth_IIc_core"/>
</dbReference>
<dbReference type="GO" id="GO:0002161">
    <property type="term" value="F:aminoacyl-tRNA deacylase activity"/>
    <property type="evidence" value="ECO:0007669"/>
    <property type="project" value="TreeGrafter"/>
</dbReference>
<dbReference type="InterPro" id="IPR003156">
    <property type="entry name" value="DHHA1_dom"/>
</dbReference>
<dbReference type="InterPro" id="IPR012947">
    <property type="entry name" value="tRNA_SAD"/>
</dbReference>
<keyword evidence="9 11" id="KW-0648">Protein biosynthesis</keyword>
<dbReference type="AlphaFoldDB" id="A0A7K1SXD3"/>
<feature type="binding site" evidence="11">
    <location>
        <position position="781"/>
    </location>
    <ligand>
        <name>Zn(2+)</name>
        <dbReference type="ChEBI" id="CHEBI:29105"/>
    </ligand>
</feature>
<evidence type="ECO:0000256" key="3">
    <source>
        <dbReference type="ARBA" id="ARBA00022598"/>
    </source>
</evidence>
<dbReference type="SUPFAM" id="SSF101353">
    <property type="entry name" value="Putative anticodon-binding domain of alanyl-tRNA synthetase (AlaRS)"/>
    <property type="match status" value="1"/>
</dbReference>
<dbReference type="InterPro" id="IPR023033">
    <property type="entry name" value="Ala_tRNA_ligase_euk/bac"/>
</dbReference>
<dbReference type="FunFam" id="3.30.930.10:FF:000011">
    <property type="entry name" value="Alanine--tRNA ligase, cytoplasmic"/>
    <property type="match status" value="1"/>
</dbReference>
<dbReference type="NCBIfam" id="TIGR00344">
    <property type="entry name" value="alaS"/>
    <property type="match status" value="1"/>
</dbReference>
<dbReference type="Gene3D" id="3.30.54.20">
    <property type="match status" value="1"/>
</dbReference>
<keyword evidence="2 11" id="KW-0820">tRNA-binding</keyword>
<dbReference type="EC" id="6.1.1.7" evidence="11"/>
<dbReference type="FunFam" id="3.30.980.10:FF:000004">
    <property type="entry name" value="Alanine--tRNA ligase, cytoplasmic"/>
    <property type="match status" value="1"/>
</dbReference>
<sequence>MLTASQIRQQFLDFFASKQHQIVPSAPIVVKNDPTLMFTNAGMNQFKSIFLGEETAKFPRVADTQRCLRVSGKHNDLEEVGIDTYHHTMFEMLGNWSFGDYFKKEAIAWSWELLTEVYKIDKDRLYVTYFEGDEKEGLEKDQEAYDLWKQFLPEDHILPGNKKDNFWEMGETGPCGPCSEIHYDNRSEEERGARSGAELVNADDPQVIEIWNNVFMQFNRLKDGSLQPLPNKHVDTGMGFERLVRVLQGKSSNYDTDVFQPLIQFIAEKSGKAYVGSAGSSSEGWNEAVAMRVMADHIRAISFAIADGQLPSNNKAGYVIRRILRRAVRYTYQYLNFKEPFLNTLVLLLAEQFKDVFPNLYEQKDFVQKVVLEEEVSFLRTLENGMQIFDHTIIDRWAEANNQIFGVNKIIQDAIQTNQGIQKVIEASNAFQALGVIQDSMQASRKMQEMFQAGRKMQDALQANTKIQNAIDAAQKLTSVFQNNSFLKFQNSLSPFFEAASRLESNPLKIPGDVVFKLQDTYGFPKDLTELMARETGSTIDTTGYENALQEQKNRSRAATAIDTGDWISLKEDDTVEFTGYTETETIAHIIKYRKVKAKGKEQFQLVLDKTPFYAESGGQVGDTGDLIFPDGEIIPVTDTKKENGLIVHFVDKMPEDPSDIVTAYVDPERRLSIENNHSATHLLHAALKEVLGSHVNQKGSLVSPDYLRFDFSHFAKVSDEEISSIEAVVNRKIRENVGVIIQTMSFAEASQTGAMALFGEKYGDVVRVVTMDEKFSIELCGGTHVKATGQIGFFKIVAESAVAAGVRRIEAITSVKSEEFIHQQNEEIKALKELLKNPKDLTKSLEQLLEENASLKKEAEKAVLDKVSAMKKELAARHASFNGINFISEEVDLPNAEAVKSLAYQTKDILTNLVLVLGATIEGKPNLTVMISENLVKEKGLDARTFIKELAKEIQGGGGGQPFYATAGGKNAAGLKTAIEKAKLFIHTQV</sequence>
<dbReference type="Pfam" id="PF02272">
    <property type="entry name" value="DHHA1"/>
    <property type="match status" value="1"/>
</dbReference>
<dbReference type="PANTHER" id="PTHR11777">
    <property type="entry name" value="ALANYL-TRNA SYNTHETASE"/>
    <property type="match status" value="1"/>
</dbReference>
<dbReference type="HAMAP" id="MF_00036_B">
    <property type="entry name" value="Ala_tRNA_synth_B"/>
    <property type="match status" value="1"/>
</dbReference>
<reference evidence="14 15" key="1">
    <citation type="submission" date="2019-12" db="EMBL/GenBank/DDBJ databases">
        <title>Mucilaginibacter sp. HMF7410 genome sequencing and assembly.</title>
        <authorList>
            <person name="Kang H."/>
            <person name="Cha I."/>
            <person name="Kim H."/>
            <person name="Joh K."/>
        </authorList>
    </citation>
    <scope>NUCLEOTIDE SEQUENCE [LARGE SCALE GENOMIC DNA]</scope>
    <source>
        <strain evidence="14 15">HMF7410</strain>
    </source>
</reference>
<comment type="cofactor">
    <cofactor evidence="11">
        <name>Zn(2+)</name>
        <dbReference type="ChEBI" id="CHEBI:29105"/>
    </cofactor>
    <text evidence="11">Binds 1 zinc ion per subunit.</text>
</comment>
<dbReference type="PRINTS" id="PR00980">
    <property type="entry name" value="TRNASYNTHALA"/>
</dbReference>
<dbReference type="GO" id="GO:0000049">
    <property type="term" value="F:tRNA binding"/>
    <property type="evidence" value="ECO:0007669"/>
    <property type="project" value="UniProtKB-KW"/>
</dbReference>
<dbReference type="CDD" id="cd00673">
    <property type="entry name" value="AlaRS_core"/>
    <property type="match status" value="1"/>
</dbReference>
<evidence type="ECO:0000256" key="4">
    <source>
        <dbReference type="ARBA" id="ARBA00022723"/>
    </source>
</evidence>
<dbReference type="GO" id="GO:0006419">
    <property type="term" value="P:alanyl-tRNA aminoacylation"/>
    <property type="evidence" value="ECO:0007669"/>
    <property type="project" value="UniProtKB-UniRule"/>
</dbReference>
<feature type="domain" description="Alanyl-transfer RNA synthetases family profile" evidence="13">
    <location>
        <begin position="2"/>
        <end position="824"/>
    </location>
</feature>
<dbReference type="SUPFAM" id="SSF55186">
    <property type="entry name" value="ThrRS/AlaRS common domain"/>
    <property type="match status" value="1"/>
</dbReference>
<evidence type="ECO:0000256" key="2">
    <source>
        <dbReference type="ARBA" id="ARBA00022555"/>
    </source>
</evidence>
<dbReference type="GO" id="GO:0008270">
    <property type="term" value="F:zinc ion binding"/>
    <property type="evidence" value="ECO:0007669"/>
    <property type="project" value="UniProtKB-UniRule"/>
</dbReference>
<keyword evidence="3 11" id="KW-0436">Ligase</keyword>
<keyword evidence="11" id="KW-0963">Cytoplasm</keyword>
<dbReference type="GO" id="GO:0005737">
    <property type="term" value="C:cytoplasm"/>
    <property type="evidence" value="ECO:0007669"/>
    <property type="project" value="UniProtKB-SubCell"/>
</dbReference>
<keyword evidence="15" id="KW-1185">Reference proteome</keyword>
<dbReference type="EMBL" id="WPIK01000008">
    <property type="protein sequence ID" value="MVN21963.1"/>
    <property type="molecule type" value="Genomic_DNA"/>
</dbReference>
<keyword evidence="10 11" id="KW-0030">Aminoacyl-tRNA synthetase</keyword>
<dbReference type="Gene3D" id="3.30.930.10">
    <property type="entry name" value="Bira Bifunctional Protein, Domain 2"/>
    <property type="match status" value="1"/>
</dbReference>
<dbReference type="Proteomes" id="UP000462014">
    <property type="component" value="Unassembled WGS sequence"/>
</dbReference>
<comment type="domain">
    <text evidence="11">Consists of three domains; the N-terminal catalytic domain, the editing domain and the C-terminal C-Ala domain. The editing domain removes incorrectly charged amino acids, while the C-Ala domain, along with tRNA(Ala), serves as a bridge to cooperatively bring together the editing and aminoacylation centers thus stimulating deacylation of misacylated tRNAs.</text>
</comment>
<dbReference type="Pfam" id="PF01411">
    <property type="entry name" value="tRNA-synt_2c"/>
    <property type="match status" value="2"/>
</dbReference>
<organism evidence="14 15">
    <name type="scientific">Mucilaginibacter arboris</name>
    <dbReference type="NCBI Taxonomy" id="2682090"/>
    <lineage>
        <taxon>Bacteria</taxon>
        <taxon>Pseudomonadati</taxon>
        <taxon>Bacteroidota</taxon>
        <taxon>Sphingobacteriia</taxon>
        <taxon>Sphingobacteriales</taxon>
        <taxon>Sphingobacteriaceae</taxon>
        <taxon>Mucilaginibacter</taxon>
    </lineage>
</organism>
<dbReference type="InterPro" id="IPR045864">
    <property type="entry name" value="aa-tRNA-synth_II/BPL/LPL"/>
</dbReference>
<dbReference type="FunFam" id="3.10.310.40:FF:000001">
    <property type="entry name" value="Alanine--tRNA ligase"/>
    <property type="match status" value="1"/>
</dbReference>
<evidence type="ECO:0000313" key="14">
    <source>
        <dbReference type="EMBL" id="MVN21963.1"/>
    </source>
</evidence>
<dbReference type="Gene3D" id="2.40.30.130">
    <property type="match status" value="1"/>
</dbReference>
<evidence type="ECO:0000256" key="1">
    <source>
        <dbReference type="ARBA" id="ARBA00008226"/>
    </source>
</evidence>
<dbReference type="Gene3D" id="3.30.980.10">
    <property type="entry name" value="Threonyl-trna Synthetase, Chain A, domain 2"/>
    <property type="match status" value="1"/>
</dbReference>
<dbReference type="Gene3D" id="3.10.310.40">
    <property type="match status" value="1"/>
</dbReference>
<evidence type="ECO:0000313" key="15">
    <source>
        <dbReference type="Proteomes" id="UP000462014"/>
    </source>
</evidence>
<dbReference type="InterPro" id="IPR002318">
    <property type="entry name" value="Ala-tRNA-lgiase_IIc"/>
</dbReference>
<dbReference type="PROSITE" id="PS50860">
    <property type="entry name" value="AA_TRNA_LIGASE_II_ALA"/>
    <property type="match status" value="1"/>
</dbReference>
<evidence type="ECO:0000256" key="11">
    <source>
        <dbReference type="HAMAP-Rule" id="MF_00036"/>
    </source>
</evidence>
<evidence type="ECO:0000256" key="5">
    <source>
        <dbReference type="ARBA" id="ARBA00022741"/>
    </source>
</evidence>
<evidence type="ECO:0000256" key="12">
    <source>
        <dbReference type="SAM" id="Coils"/>
    </source>
</evidence>
<keyword evidence="8 11" id="KW-0694">RNA-binding</keyword>
<keyword evidence="7 11" id="KW-0067">ATP-binding</keyword>
<dbReference type="GO" id="GO:0004813">
    <property type="term" value="F:alanine-tRNA ligase activity"/>
    <property type="evidence" value="ECO:0007669"/>
    <property type="project" value="UniProtKB-UniRule"/>
</dbReference>
<gene>
    <name evidence="11 14" type="primary">alaS</name>
    <name evidence="14" type="ORF">GO621_10490</name>
</gene>
<feature type="binding site" evidence="11">
    <location>
        <position position="678"/>
    </location>
    <ligand>
        <name>Zn(2+)</name>
        <dbReference type="ChEBI" id="CHEBI:29105"/>
    </ligand>
</feature>
<dbReference type="InterPro" id="IPR018164">
    <property type="entry name" value="Ala-tRNA-synth_IIc_N"/>
</dbReference>
<dbReference type="FunFam" id="3.30.54.20:FF:000001">
    <property type="entry name" value="Alanine--tRNA ligase"/>
    <property type="match status" value="1"/>
</dbReference>
<dbReference type="PANTHER" id="PTHR11777:SF9">
    <property type="entry name" value="ALANINE--TRNA LIGASE, CYTOPLASMIC"/>
    <property type="match status" value="1"/>
</dbReference>
<name>A0A7K1SXD3_9SPHI</name>
<dbReference type="RefSeq" id="WP_157566768.1">
    <property type="nucleotide sequence ID" value="NZ_WPIK01000008.1"/>
</dbReference>
<comment type="caution">
    <text evidence="14">The sequence shown here is derived from an EMBL/GenBank/DDBJ whole genome shotgun (WGS) entry which is preliminary data.</text>
</comment>
<comment type="function">
    <text evidence="11">Catalyzes the attachment of alanine to tRNA(Ala) in a two-step reaction: alanine is first activated by ATP to form Ala-AMP and then transferred to the acceptor end of tRNA(Ala). Also edits incorrectly charged Ser-tRNA(Ala) and Gly-tRNA(Ala) via its editing domain.</text>
</comment>
<dbReference type="GO" id="GO:0005524">
    <property type="term" value="F:ATP binding"/>
    <property type="evidence" value="ECO:0007669"/>
    <property type="project" value="UniProtKB-UniRule"/>
</dbReference>
<protein>
    <recommendedName>
        <fullName evidence="11">Alanine--tRNA ligase</fullName>
        <ecNumber evidence="11">6.1.1.7</ecNumber>
    </recommendedName>
    <alternativeName>
        <fullName evidence="11">Alanyl-tRNA synthetase</fullName>
        <shortName evidence="11">AlaRS</shortName>
    </alternativeName>
</protein>
<proteinExistence type="inferred from homology"/>
<evidence type="ECO:0000256" key="6">
    <source>
        <dbReference type="ARBA" id="ARBA00022833"/>
    </source>
</evidence>
<accession>A0A7K1SXD3</accession>
<evidence type="ECO:0000259" key="13">
    <source>
        <dbReference type="PROSITE" id="PS50860"/>
    </source>
</evidence>
<keyword evidence="5 11" id="KW-0547">Nucleotide-binding</keyword>
<evidence type="ECO:0000256" key="7">
    <source>
        <dbReference type="ARBA" id="ARBA00022840"/>
    </source>
</evidence>
<dbReference type="InterPro" id="IPR018163">
    <property type="entry name" value="Thr/Ala-tRNA-synth_IIc_edit"/>
</dbReference>
<dbReference type="InterPro" id="IPR009000">
    <property type="entry name" value="Transl_B-barrel_sf"/>
</dbReference>
<evidence type="ECO:0000256" key="8">
    <source>
        <dbReference type="ARBA" id="ARBA00022884"/>
    </source>
</evidence>
<dbReference type="InterPro" id="IPR018162">
    <property type="entry name" value="Ala-tRNA-ligase_IIc_anticod-bd"/>
</dbReference>
<keyword evidence="6 11" id="KW-0862">Zinc</keyword>
<evidence type="ECO:0000256" key="9">
    <source>
        <dbReference type="ARBA" id="ARBA00022917"/>
    </source>
</evidence>
<comment type="catalytic activity">
    <reaction evidence="11">
        <text>tRNA(Ala) + L-alanine + ATP = L-alanyl-tRNA(Ala) + AMP + diphosphate</text>
        <dbReference type="Rhea" id="RHEA:12540"/>
        <dbReference type="Rhea" id="RHEA-COMP:9657"/>
        <dbReference type="Rhea" id="RHEA-COMP:9923"/>
        <dbReference type="ChEBI" id="CHEBI:30616"/>
        <dbReference type="ChEBI" id="CHEBI:33019"/>
        <dbReference type="ChEBI" id="CHEBI:57972"/>
        <dbReference type="ChEBI" id="CHEBI:78442"/>
        <dbReference type="ChEBI" id="CHEBI:78497"/>
        <dbReference type="ChEBI" id="CHEBI:456215"/>
        <dbReference type="EC" id="6.1.1.7"/>
    </reaction>
</comment>
<keyword evidence="12" id="KW-0175">Coiled coil</keyword>
<comment type="similarity">
    <text evidence="1 11">Belongs to the class-II aminoacyl-tRNA synthetase family.</text>
</comment>
<dbReference type="Pfam" id="PF07973">
    <property type="entry name" value="tRNA_SAD"/>
    <property type="match status" value="1"/>
</dbReference>
<dbReference type="InterPro" id="IPR050058">
    <property type="entry name" value="Ala-tRNA_ligase"/>
</dbReference>
<feature type="coiled-coil region" evidence="12">
    <location>
        <begin position="832"/>
        <end position="866"/>
    </location>
</feature>
<dbReference type="SUPFAM" id="SSF50447">
    <property type="entry name" value="Translation proteins"/>
    <property type="match status" value="1"/>
</dbReference>
<comment type="subcellular location">
    <subcellularLocation>
        <location evidence="11">Cytoplasm</location>
    </subcellularLocation>
</comment>
<dbReference type="SUPFAM" id="SSF55681">
    <property type="entry name" value="Class II aaRS and biotin synthetases"/>
    <property type="match status" value="1"/>
</dbReference>
<keyword evidence="4 11" id="KW-0479">Metal-binding</keyword>